<sequence length="245" mass="27784">MNNNKLDEASLLAGGKGVFSKTSYVTLGSKEKPEPYVTKAKDRDSFLGKQFAGAVPKDGKTVDVYFEKKHNWISDGDKYVDKQLYKDKQGEKKKGFYTSDWSKRDEFSNTIRTNQYREQLKGESKFNKRALELLGDSGEDNADALAAFTSKRAEDDYMYDRIFESGAFKEDGKFDGASKTHRDTKNKCQLSTNRQYGGTMTTNTLAFQAPTEFEKPEHARKPLVRDTFYRKTNIFFPAGISADPA</sequence>
<organism evidence="1">
    <name type="scientific">Chlamydomonas euryale</name>
    <dbReference type="NCBI Taxonomy" id="1486919"/>
    <lineage>
        <taxon>Eukaryota</taxon>
        <taxon>Viridiplantae</taxon>
        <taxon>Chlorophyta</taxon>
        <taxon>core chlorophytes</taxon>
        <taxon>Chlorophyceae</taxon>
        <taxon>CS clade</taxon>
        <taxon>Chlamydomonadales</taxon>
        <taxon>Chlamydomonadaceae</taxon>
        <taxon>Chlamydomonas</taxon>
    </lineage>
</organism>
<proteinExistence type="predicted"/>
<dbReference type="AlphaFoldDB" id="A0A7R9V582"/>
<reference evidence="1" key="1">
    <citation type="submission" date="2021-01" db="EMBL/GenBank/DDBJ databases">
        <authorList>
            <person name="Corre E."/>
            <person name="Pelletier E."/>
            <person name="Niang G."/>
            <person name="Scheremetjew M."/>
            <person name="Finn R."/>
            <person name="Kale V."/>
            <person name="Holt S."/>
            <person name="Cochrane G."/>
            <person name="Meng A."/>
            <person name="Brown T."/>
            <person name="Cohen L."/>
        </authorList>
    </citation>
    <scope>NUCLEOTIDE SEQUENCE</scope>
    <source>
        <strain evidence="1">CCMP219</strain>
    </source>
</reference>
<dbReference type="EMBL" id="HBEC01011729">
    <property type="protein sequence ID" value="CAD8285345.1"/>
    <property type="molecule type" value="Transcribed_RNA"/>
</dbReference>
<protein>
    <submittedName>
        <fullName evidence="1">Uncharacterized protein</fullName>
    </submittedName>
</protein>
<gene>
    <name evidence="1" type="ORF">CEUR00632_LOCUS5383</name>
</gene>
<accession>A0A7R9V582</accession>
<name>A0A7R9V582_9CHLO</name>
<evidence type="ECO:0000313" key="1">
    <source>
        <dbReference type="EMBL" id="CAD8285345.1"/>
    </source>
</evidence>